<feature type="compositionally biased region" description="Basic and acidic residues" evidence="1">
    <location>
        <begin position="69"/>
        <end position="99"/>
    </location>
</feature>
<comment type="caution">
    <text evidence="3">The sequence shown here is derived from an EMBL/GenBank/DDBJ whole genome shotgun (WGS) entry which is preliminary data.</text>
</comment>
<feature type="domain" description="C2H2-type" evidence="2">
    <location>
        <begin position="26"/>
        <end position="47"/>
    </location>
</feature>
<evidence type="ECO:0000313" key="3">
    <source>
        <dbReference type="EMBL" id="CAD6188603.1"/>
    </source>
</evidence>
<protein>
    <recommendedName>
        <fullName evidence="2">C2H2-type domain-containing protein</fullName>
    </recommendedName>
</protein>
<name>A0A8S1H053_9PELO</name>
<feature type="region of interest" description="Disordered" evidence="1">
    <location>
        <begin position="63"/>
        <end position="142"/>
    </location>
</feature>
<dbReference type="SMART" id="SM00355">
    <property type="entry name" value="ZnF_C2H2"/>
    <property type="match status" value="3"/>
</dbReference>
<evidence type="ECO:0000256" key="1">
    <source>
        <dbReference type="SAM" id="MobiDB-lite"/>
    </source>
</evidence>
<evidence type="ECO:0000313" key="4">
    <source>
        <dbReference type="Proteomes" id="UP000835052"/>
    </source>
</evidence>
<dbReference type="PROSITE" id="PS00028">
    <property type="entry name" value="ZINC_FINGER_C2H2_1"/>
    <property type="match status" value="2"/>
</dbReference>
<accession>A0A8S1H053</accession>
<dbReference type="Proteomes" id="UP000835052">
    <property type="component" value="Unassembled WGS sequence"/>
</dbReference>
<reference evidence="3" key="1">
    <citation type="submission" date="2020-10" db="EMBL/GenBank/DDBJ databases">
        <authorList>
            <person name="Kikuchi T."/>
        </authorList>
    </citation>
    <scope>NUCLEOTIDE SEQUENCE</scope>
    <source>
        <strain evidence="3">NKZ352</strain>
    </source>
</reference>
<dbReference type="Pfam" id="PF00096">
    <property type="entry name" value="zf-C2H2"/>
    <property type="match status" value="1"/>
</dbReference>
<proteinExistence type="predicted"/>
<evidence type="ECO:0000259" key="2">
    <source>
        <dbReference type="PROSITE" id="PS00028"/>
    </source>
</evidence>
<feature type="domain" description="C2H2-type" evidence="2">
    <location>
        <begin position="198"/>
        <end position="219"/>
    </location>
</feature>
<dbReference type="EMBL" id="CAJGYM010000008">
    <property type="protein sequence ID" value="CAD6188603.1"/>
    <property type="molecule type" value="Genomic_DNA"/>
</dbReference>
<sequence>MDHHKTNRKRPNNERVSASEIKLFICFICGEQYTNAPEYQRHLLIPHQAFALCYQMYNSQMKSKRKSRSVGETKKTVEKVPKTEKLQKTSSHREEETKRKSSLTAKMSTESAPARVSHAENSPRISSSDNSSASSPSVQNRSHTGNVCRICALRFPKFSSLVRHLVSNHHVTISNIFMHLFKGNDHLVRKTSPAGSECPPCSLRFVNKTEYYEHLLAKHVPDIFFTLLEKYTTIDSVKPEVFFKSQQGEEFVETFKMHISEMT</sequence>
<dbReference type="OrthoDB" id="5857925at2759"/>
<gene>
    <name evidence="3" type="ORF">CAUJ_LOCUS4522</name>
</gene>
<feature type="compositionally biased region" description="Polar residues" evidence="1">
    <location>
        <begin position="102"/>
        <end position="111"/>
    </location>
</feature>
<keyword evidence="4" id="KW-1185">Reference proteome</keyword>
<organism evidence="3 4">
    <name type="scientific">Caenorhabditis auriculariae</name>
    <dbReference type="NCBI Taxonomy" id="2777116"/>
    <lineage>
        <taxon>Eukaryota</taxon>
        <taxon>Metazoa</taxon>
        <taxon>Ecdysozoa</taxon>
        <taxon>Nematoda</taxon>
        <taxon>Chromadorea</taxon>
        <taxon>Rhabditida</taxon>
        <taxon>Rhabditina</taxon>
        <taxon>Rhabditomorpha</taxon>
        <taxon>Rhabditoidea</taxon>
        <taxon>Rhabditidae</taxon>
        <taxon>Peloderinae</taxon>
        <taxon>Caenorhabditis</taxon>
    </lineage>
</organism>
<dbReference type="InterPro" id="IPR013087">
    <property type="entry name" value="Znf_C2H2_type"/>
</dbReference>
<feature type="compositionally biased region" description="Low complexity" evidence="1">
    <location>
        <begin position="122"/>
        <end position="142"/>
    </location>
</feature>
<dbReference type="AlphaFoldDB" id="A0A8S1H053"/>